<name>A0A4Y2U375_ARAVE</name>
<gene>
    <name evidence="2" type="ORF">AVEN_149323_1</name>
</gene>
<dbReference type="Proteomes" id="UP000499080">
    <property type="component" value="Unassembled WGS sequence"/>
</dbReference>
<reference evidence="2 3" key="1">
    <citation type="journal article" date="2019" name="Sci. Rep.">
        <title>Orb-weaving spider Araneus ventricosus genome elucidates the spidroin gene catalogue.</title>
        <authorList>
            <person name="Kono N."/>
            <person name="Nakamura H."/>
            <person name="Ohtoshi R."/>
            <person name="Moran D.A.P."/>
            <person name="Shinohara A."/>
            <person name="Yoshida Y."/>
            <person name="Fujiwara M."/>
            <person name="Mori M."/>
            <person name="Tomita M."/>
            <person name="Arakawa K."/>
        </authorList>
    </citation>
    <scope>NUCLEOTIDE SEQUENCE [LARGE SCALE GENOMIC DNA]</scope>
</reference>
<evidence type="ECO:0000256" key="1">
    <source>
        <dbReference type="SAM" id="MobiDB-lite"/>
    </source>
</evidence>
<evidence type="ECO:0000313" key="3">
    <source>
        <dbReference type="Proteomes" id="UP000499080"/>
    </source>
</evidence>
<feature type="region of interest" description="Disordered" evidence="1">
    <location>
        <begin position="1"/>
        <end position="29"/>
    </location>
</feature>
<protein>
    <submittedName>
        <fullName evidence="2">Uncharacterized protein</fullName>
    </submittedName>
</protein>
<evidence type="ECO:0000313" key="2">
    <source>
        <dbReference type="EMBL" id="GBO07288.1"/>
    </source>
</evidence>
<dbReference type="OrthoDB" id="2270193at2759"/>
<sequence length="175" mass="19580">GQKHEAVKRPRSSQSPEKYMRKVSKSSKPTFKASDLIPIRKSNRLLGKCDDLIAESELCNWRVIGSRPDFLGTSIIHRGVSLGLGIHGNPAVGCYSPSSVWWTTEDDVDLGDSFIYAGEGGEFKELKQIKESRTAKAGSSFFRRESCVRNVENWPASLPDSQGENNYTEGYRYDE</sequence>
<dbReference type="EMBL" id="BGPR01033389">
    <property type="protein sequence ID" value="GBO07288.1"/>
    <property type="molecule type" value="Genomic_DNA"/>
</dbReference>
<dbReference type="AlphaFoldDB" id="A0A4Y2U375"/>
<feature type="region of interest" description="Disordered" evidence="1">
    <location>
        <begin position="154"/>
        <end position="175"/>
    </location>
</feature>
<comment type="caution">
    <text evidence="2">The sequence shown here is derived from an EMBL/GenBank/DDBJ whole genome shotgun (WGS) entry which is preliminary data.</text>
</comment>
<accession>A0A4Y2U375</accession>
<organism evidence="2 3">
    <name type="scientific">Araneus ventricosus</name>
    <name type="common">Orbweaver spider</name>
    <name type="synonym">Epeira ventricosa</name>
    <dbReference type="NCBI Taxonomy" id="182803"/>
    <lineage>
        <taxon>Eukaryota</taxon>
        <taxon>Metazoa</taxon>
        <taxon>Ecdysozoa</taxon>
        <taxon>Arthropoda</taxon>
        <taxon>Chelicerata</taxon>
        <taxon>Arachnida</taxon>
        <taxon>Araneae</taxon>
        <taxon>Araneomorphae</taxon>
        <taxon>Entelegynae</taxon>
        <taxon>Araneoidea</taxon>
        <taxon>Araneidae</taxon>
        <taxon>Araneus</taxon>
    </lineage>
</organism>
<proteinExistence type="predicted"/>
<feature type="compositionally biased region" description="Polar residues" evidence="1">
    <location>
        <begin position="159"/>
        <end position="168"/>
    </location>
</feature>
<keyword evidence="3" id="KW-1185">Reference proteome</keyword>
<feature type="non-terminal residue" evidence="2">
    <location>
        <position position="1"/>
    </location>
</feature>